<proteinExistence type="predicted"/>
<evidence type="ECO:0000313" key="5">
    <source>
        <dbReference type="Proteomes" id="UP000094009"/>
    </source>
</evidence>
<dbReference type="InterPro" id="IPR020991">
    <property type="entry name" value="Connector_podovirus"/>
</dbReference>
<name>A0A853KVY4_9PROT</name>
<dbReference type="Pfam" id="PF12236">
    <property type="entry name" value="Head-tail_con"/>
    <property type="match status" value="1"/>
</dbReference>
<evidence type="ECO:0000313" key="4">
    <source>
        <dbReference type="EMBL" id="OAZ08053.1"/>
    </source>
</evidence>
<evidence type="ECO:0000256" key="3">
    <source>
        <dbReference type="ARBA" id="ARBA00023219"/>
    </source>
</evidence>
<evidence type="ECO:0008006" key="6">
    <source>
        <dbReference type="Google" id="ProtNLM"/>
    </source>
</evidence>
<organism evidence="4 5">
    <name type="scientific">Thalassospira tepidiphila MCCC 1A03514</name>
    <dbReference type="NCBI Taxonomy" id="1177930"/>
    <lineage>
        <taxon>Bacteria</taxon>
        <taxon>Pseudomonadati</taxon>
        <taxon>Pseudomonadota</taxon>
        <taxon>Alphaproteobacteria</taxon>
        <taxon>Rhodospirillales</taxon>
        <taxon>Thalassospiraceae</taxon>
        <taxon>Thalassospira</taxon>
    </lineage>
</organism>
<evidence type="ECO:0000256" key="1">
    <source>
        <dbReference type="ARBA" id="ARBA00004328"/>
    </source>
</evidence>
<dbReference type="AlphaFoldDB" id="A0A853KVY4"/>
<keyword evidence="2" id="KW-1188">Viral release from host cell</keyword>
<comment type="subcellular location">
    <subcellularLocation>
        <location evidence="1">Virion</location>
    </subcellularLocation>
</comment>
<accession>A0A853KVY4</accession>
<protein>
    <recommendedName>
        <fullName evidence="6">Phage head-tail adapter protein</fullName>
    </recommendedName>
</protein>
<sequence>MADSLANDIIGAENHLRSERSDFEAMWREVAAQNDPLSPFNGTGDTSVANRGRLAKQFNSRPSLTLQRAASAATSLLVPPGSKWHGLKPVDEELVDNQEATNYCESMRRLLFSWRYDPKANFQGAFGPAYRELMNYGTPCVHIEERFGGDAPFLYRFVPLSQVVFSVDETGVEDTVYRKFAMTAKQMAQKFGESKLSQAAKRALDDPKLRGEKHFDAIHAVYPKTSDKSRFAYDSVYIDVDGKKVMQEGGTYEMPYLMSSFGRVDDHLPYGYAPGLLALAAIKGAHHAKRLFLRAAEKAVDPVMGVSDEHEGTININAGSLVRGAFNRQGRQLIGPIAMGGNPNLGNDTFEMFSADIDACYGMDLFAAVMNKPDMTATEVLSIMEERNNFLSPTFENQEAMLGRCIAREISIVNRKAENGEIDLPPMPDVLRDGEGIDLEFTSPLAQLRKAKQAQANMQAGRAVGELAQFNPAVSDTVDWDELAYQAGDAFGASPTIWADKKVVAATREARAQDAQRQQQLEQQSQQAEQVAKIAPAMKMMEEGA</sequence>
<dbReference type="EMBL" id="JPVZ01000011">
    <property type="protein sequence ID" value="OAZ08053.1"/>
    <property type="molecule type" value="Genomic_DNA"/>
</dbReference>
<evidence type="ECO:0000256" key="2">
    <source>
        <dbReference type="ARBA" id="ARBA00022612"/>
    </source>
</evidence>
<gene>
    <name evidence="4" type="ORF">TH4_18525</name>
</gene>
<keyword evidence="3" id="KW-0231">Viral genome packaging</keyword>
<comment type="caution">
    <text evidence="4">The sequence shown here is derived from an EMBL/GenBank/DDBJ whole genome shotgun (WGS) entry which is preliminary data.</text>
</comment>
<reference evidence="4 5" key="1">
    <citation type="submission" date="2014-07" db="EMBL/GenBank/DDBJ databases">
        <title>Draft genome sequence of Thalassospira tepidiphila 1-1B.</title>
        <authorList>
            <person name="Lai Q."/>
            <person name="Shao Z."/>
        </authorList>
    </citation>
    <scope>NUCLEOTIDE SEQUENCE [LARGE SCALE GENOMIC DNA]</scope>
    <source>
        <strain evidence="4 5">MCCC 1A03514</strain>
    </source>
</reference>
<dbReference type="RefSeq" id="WP_064782213.1">
    <property type="nucleotide sequence ID" value="NZ_JPVZ01000011.1"/>
</dbReference>
<dbReference type="Proteomes" id="UP000094009">
    <property type="component" value="Unassembled WGS sequence"/>
</dbReference>